<keyword evidence="13" id="KW-1185">Reference proteome</keyword>
<dbReference type="Pfam" id="PF07679">
    <property type="entry name" value="I-set"/>
    <property type="match status" value="7"/>
</dbReference>
<dbReference type="PROSITE" id="PS50835">
    <property type="entry name" value="IG_LIKE"/>
    <property type="match status" value="11"/>
</dbReference>
<dbReference type="FunFam" id="2.60.40.10:FF:000107">
    <property type="entry name" value="Myosin, light chain kinase a"/>
    <property type="match status" value="2"/>
</dbReference>
<feature type="domain" description="Ig-like" evidence="11">
    <location>
        <begin position="423"/>
        <end position="501"/>
    </location>
</feature>
<dbReference type="GO" id="GO:0007156">
    <property type="term" value="P:homophilic cell adhesion via plasma membrane adhesion molecules"/>
    <property type="evidence" value="ECO:0007669"/>
    <property type="project" value="TreeGrafter"/>
</dbReference>
<keyword evidence="4" id="KW-0963">Cytoplasm</keyword>
<evidence type="ECO:0000313" key="12">
    <source>
        <dbReference type="EMBL" id="RMX51134.1"/>
    </source>
</evidence>
<keyword evidence="5" id="KW-0732">Signal</keyword>
<dbReference type="FunFam" id="2.60.40.10:FF:000425">
    <property type="entry name" value="Myosin light chain kinase"/>
    <property type="match status" value="1"/>
</dbReference>
<dbReference type="InterPro" id="IPR003599">
    <property type="entry name" value="Ig_sub"/>
</dbReference>
<feature type="domain" description="Ig-like" evidence="11">
    <location>
        <begin position="600"/>
        <end position="702"/>
    </location>
</feature>
<dbReference type="InterPro" id="IPR003598">
    <property type="entry name" value="Ig_sub2"/>
</dbReference>
<feature type="domain" description="Ig-like" evidence="11">
    <location>
        <begin position="271"/>
        <end position="360"/>
    </location>
</feature>
<evidence type="ECO:0000256" key="2">
    <source>
        <dbReference type="ARBA" id="ARBA00004496"/>
    </source>
</evidence>
<feature type="domain" description="Ig-like" evidence="11">
    <location>
        <begin position="961"/>
        <end position="1046"/>
    </location>
</feature>
<evidence type="ECO:0000256" key="7">
    <source>
        <dbReference type="ARBA" id="ARBA00023136"/>
    </source>
</evidence>
<feature type="domain" description="Ig-like" evidence="11">
    <location>
        <begin position="796"/>
        <end position="865"/>
    </location>
</feature>
<dbReference type="FunFam" id="2.60.40.10:FF:000005">
    <property type="entry name" value="Neuronal cell adhesion molecule"/>
    <property type="match status" value="2"/>
</dbReference>
<dbReference type="OrthoDB" id="5988349at2759"/>
<feature type="domain" description="Ig-like" evidence="11">
    <location>
        <begin position="363"/>
        <end position="399"/>
    </location>
</feature>
<evidence type="ECO:0000259" key="11">
    <source>
        <dbReference type="PROSITE" id="PS50835"/>
    </source>
</evidence>
<dbReference type="Proteomes" id="UP000275408">
    <property type="component" value="Unassembled WGS sequence"/>
</dbReference>
<accession>A0A3M6UC88</accession>
<evidence type="ECO:0000256" key="10">
    <source>
        <dbReference type="ARBA" id="ARBA00023319"/>
    </source>
</evidence>
<dbReference type="SMART" id="SM00406">
    <property type="entry name" value="IGv"/>
    <property type="match status" value="7"/>
</dbReference>
<dbReference type="PANTHER" id="PTHR45080">
    <property type="entry name" value="CONTACTIN 5"/>
    <property type="match status" value="1"/>
</dbReference>
<evidence type="ECO:0000256" key="4">
    <source>
        <dbReference type="ARBA" id="ARBA00022490"/>
    </source>
</evidence>
<proteinExistence type="predicted"/>
<dbReference type="InterPro" id="IPR013106">
    <property type="entry name" value="Ig_V-set"/>
</dbReference>
<dbReference type="InterPro" id="IPR036179">
    <property type="entry name" value="Ig-like_dom_sf"/>
</dbReference>
<keyword evidence="6" id="KW-0677">Repeat</keyword>
<dbReference type="STRING" id="46731.A0A3M6UC88"/>
<dbReference type="InterPro" id="IPR013098">
    <property type="entry name" value="Ig_I-set"/>
</dbReference>
<name>A0A3M6UC88_POCDA</name>
<evidence type="ECO:0000256" key="6">
    <source>
        <dbReference type="ARBA" id="ARBA00022737"/>
    </source>
</evidence>
<feature type="domain" description="Ig-like" evidence="11">
    <location>
        <begin position="868"/>
        <end position="956"/>
    </location>
</feature>
<gene>
    <name evidence="12" type="ORF">pdam_00023981</name>
</gene>
<dbReference type="PANTHER" id="PTHR45080:SF8">
    <property type="entry name" value="IG-LIKE DOMAIN-CONTAINING PROTEIN"/>
    <property type="match status" value="1"/>
</dbReference>
<organism evidence="12 13">
    <name type="scientific">Pocillopora damicornis</name>
    <name type="common">Cauliflower coral</name>
    <name type="synonym">Millepora damicornis</name>
    <dbReference type="NCBI Taxonomy" id="46731"/>
    <lineage>
        <taxon>Eukaryota</taxon>
        <taxon>Metazoa</taxon>
        <taxon>Cnidaria</taxon>
        <taxon>Anthozoa</taxon>
        <taxon>Hexacorallia</taxon>
        <taxon>Scleractinia</taxon>
        <taxon>Astrocoeniina</taxon>
        <taxon>Pocilloporidae</taxon>
        <taxon>Pocillopora</taxon>
    </lineage>
</organism>
<dbReference type="GO" id="GO:0005886">
    <property type="term" value="C:plasma membrane"/>
    <property type="evidence" value="ECO:0007669"/>
    <property type="project" value="UniProtKB-SubCell"/>
</dbReference>
<protein>
    <recommendedName>
        <fullName evidence="11">Ig-like domain-containing protein</fullName>
    </recommendedName>
</protein>
<keyword evidence="3" id="KW-1003">Cell membrane</keyword>
<reference evidence="12 13" key="1">
    <citation type="journal article" date="2018" name="Sci. Rep.">
        <title>Comparative analysis of the Pocillopora damicornis genome highlights role of immune system in coral evolution.</title>
        <authorList>
            <person name="Cunning R."/>
            <person name="Bay R.A."/>
            <person name="Gillette P."/>
            <person name="Baker A.C."/>
            <person name="Traylor-Knowles N."/>
        </authorList>
    </citation>
    <scope>NUCLEOTIDE SEQUENCE [LARGE SCALE GENOMIC DNA]</scope>
    <source>
        <strain evidence="12">RSMAS</strain>
        <tissue evidence="12">Whole animal</tissue>
    </source>
</reference>
<feature type="domain" description="Ig-like" evidence="11">
    <location>
        <begin position="703"/>
        <end position="790"/>
    </location>
</feature>
<evidence type="ECO:0000313" key="13">
    <source>
        <dbReference type="Proteomes" id="UP000275408"/>
    </source>
</evidence>
<dbReference type="FunFam" id="2.60.40.10:FF:000032">
    <property type="entry name" value="palladin isoform X1"/>
    <property type="match status" value="2"/>
</dbReference>
<evidence type="ECO:0000256" key="9">
    <source>
        <dbReference type="ARBA" id="ARBA00023180"/>
    </source>
</evidence>
<feature type="domain" description="Ig-like" evidence="11">
    <location>
        <begin position="87"/>
        <end position="174"/>
    </location>
</feature>
<feature type="domain" description="Ig-like" evidence="11">
    <location>
        <begin position="504"/>
        <end position="595"/>
    </location>
</feature>
<dbReference type="GO" id="GO:0060298">
    <property type="term" value="P:positive regulation of sarcomere organization"/>
    <property type="evidence" value="ECO:0007669"/>
    <property type="project" value="UniProtKB-ARBA"/>
</dbReference>
<dbReference type="SMART" id="SM00408">
    <property type="entry name" value="IGc2"/>
    <property type="match status" value="11"/>
</dbReference>
<evidence type="ECO:0000256" key="1">
    <source>
        <dbReference type="ARBA" id="ARBA00004236"/>
    </source>
</evidence>
<dbReference type="GO" id="GO:0005737">
    <property type="term" value="C:cytoplasm"/>
    <property type="evidence" value="ECO:0007669"/>
    <property type="project" value="UniProtKB-SubCell"/>
</dbReference>
<comment type="subcellular location">
    <subcellularLocation>
        <location evidence="1">Cell membrane</location>
    </subcellularLocation>
    <subcellularLocation>
        <location evidence="2">Cytoplasm</location>
    </subcellularLocation>
</comment>
<evidence type="ECO:0000256" key="8">
    <source>
        <dbReference type="ARBA" id="ARBA00023157"/>
    </source>
</evidence>
<comment type="caution">
    <text evidence="12">The sequence shown here is derived from an EMBL/GenBank/DDBJ whole genome shotgun (WGS) entry which is preliminary data.</text>
</comment>
<dbReference type="AlphaFoldDB" id="A0A3M6UC88"/>
<keyword evidence="7" id="KW-0472">Membrane</keyword>
<dbReference type="SUPFAM" id="SSF48726">
    <property type="entry name" value="Immunoglobulin"/>
    <property type="match status" value="11"/>
</dbReference>
<dbReference type="SMART" id="SM00409">
    <property type="entry name" value="IG"/>
    <property type="match status" value="9"/>
</dbReference>
<dbReference type="EMBL" id="RCHS01001813">
    <property type="protein sequence ID" value="RMX51134.1"/>
    <property type="molecule type" value="Genomic_DNA"/>
</dbReference>
<evidence type="ECO:0000256" key="3">
    <source>
        <dbReference type="ARBA" id="ARBA00022475"/>
    </source>
</evidence>
<dbReference type="InterPro" id="IPR050958">
    <property type="entry name" value="Cell_Adh-Cytoskel_Orgn"/>
</dbReference>
<dbReference type="InterPro" id="IPR007110">
    <property type="entry name" value="Ig-like_dom"/>
</dbReference>
<dbReference type="Gene3D" id="2.60.40.10">
    <property type="entry name" value="Immunoglobulins"/>
    <property type="match status" value="11"/>
</dbReference>
<dbReference type="CDD" id="cd00096">
    <property type="entry name" value="Ig"/>
    <property type="match status" value="1"/>
</dbReference>
<evidence type="ECO:0000256" key="5">
    <source>
        <dbReference type="ARBA" id="ARBA00022729"/>
    </source>
</evidence>
<keyword evidence="9" id="KW-0325">Glycoprotein</keyword>
<dbReference type="Pfam" id="PF13927">
    <property type="entry name" value="Ig_3"/>
    <property type="match status" value="4"/>
</dbReference>
<dbReference type="InterPro" id="IPR013783">
    <property type="entry name" value="Ig-like_fold"/>
</dbReference>
<keyword evidence="10" id="KW-0393">Immunoglobulin domain</keyword>
<dbReference type="GO" id="GO:0045989">
    <property type="term" value="P:positive regulation of striated muscle contraction"/>
    <property type="evidence" value="ECO:0007669"/>
    <property type="project" value="UniProtKB-ARBA"/>
</dbReference>
<keyword evidence="8" id="KW-1015">Disulfide bond</keyword>
<feature type="domain" description="Ig-like" evidence="11">
    <location>
        <begin position="179"/>
        <end position="270"/>
    </location>
</feature>
<sequence>MTSRKTQECYVISDNERCLTKSSNNYGVLVDIQMKLTRLIAQLSAFSPRNCRKLPKYGTERDFLKKRKKLRNRELKLELVERCTDRPEIITHPKNFTIKEGLPMTLFCNATGNPPPTLSWTKDGSPLNDTQGITFSGDNKTLSIASINRSESGNYRCVASTGLGNDLSNPAKVDIQFAPEIVENPKDVTIVEGEDVVFSCTVDGNPSPRVTWTKNEEKLNTTTNLQLTASSLNNKHSLTIRDVHRSDSGQYRCVIINSVGNITSSPGDLNPEIITHPKNFTIDEGLPMTLFCNATGNPPPTLSWTKDGSPINNNQGIIFTGDNETLSIANINRSESGNYRCVTRNSLGDDTSNAAKVDVQFAPEIVENPKDATIVEGEYVVFSCVADGNPSPRVTWTKNEEKLNITTNPRLTASSLNNNHIGPEISEPPINVTKIEGQTVVLRCLVAGYPTPTVAWTKNGVELNVTANSQLSVSSRDGNHTLKITDVQRSDAGQYRCVANNIGPEISEPPIDTTKIEGQTVVLSCLVAGYPTPAVAWTKNDVELNSIANIRLSVSSKNGNHTLKITDVQKSDAGQYRCVANNSLQTSKSSPSTLTVQFAPEVTIDGDQIHYVANSTDLQLTCRFHALPPASEVQWLNNGNVIASTFSVPSNGSRATISHHNDSQAKLLITTVSLEDAGNYTCNVTNVVGSFSNWTSIIVQVTPAIETHPQADLVKEGENLTLFCNASGSSLTISWTKNGSAINSDEDVWMRFSTDNEQLAITNVSRKDNGAYRCVASNNVGNATSNAAIVTVRFAPEISESPRDTTEVEGQTAVFNCVVAGYPTPDAAWTKNEAELNVAADARLNTSFNDGNHQLTISNVQQLDAVTPAIELDPKASPVKEGENLTLFCNASGSSLRISWEKNGSDINPGEDSRIFFSRDNEQLTIVNVSRTDNGAYQCAASNEVGVAYSNAATVTVQFAPEISQSPSDDTKVEGQTAVFNCVVAGYPTPDIAWEKDGVGLNVATHARLNASFIDGNYQLTLSNVQQSDAGQYRLLLSPPQKLTID</sequence>